<name>A0A225UT66_9STRA</name>
<organism evidence="1 2">
    <name type="scientific">Phytophthora megakarya</name>
    <dbReference type="NCBI Taxonomy" id="4795"/>
    <lineage>
        <taxon>Eukaryota</taxon>
        <taxon>Sar</taxon>
        <taxon>Stramenopiles</taxon>
        <taxon>Oomycota</taxon>
        <taxon>Peronosporomycetes</taxon>
        <taxon>Peronosporales</taxon>
        <taxon>Peronosporaceae</taxon>
        <taxon>Phytophthora</taxon>
    </lineage>
</organism>
<reference evidence="2" key="1">
    <citation type="submission" date="2017-03" db="EMBL/GenBank/DDBJ databases">
        <title>Phytopthora megakarya and P. palmivora, two closely related causual agents of cacao black pod achieved similar genome size and gene model numbers by different mechanisms.</title>
        <authorList>
            <person name="Ali S."/>
            <person name="Shao J."/>
            <person name="Larry D.J."/>
            <person name="Kronmiller B."/>
            <person name="Shen D."/>
            <person name="Strem M.D."/>
            <person name="Melnick R.L."/>
            <person name="Guiltinan M.J."/>
            <person name="Tyler B.M."/>
            <person name="Meinhardt L.W."/>
            <person name="Bailey B.A."/>
        </authorList>
    </citation>
    <scope>NUCLEOTIDE SEQUENCE [LARGE SCALE GENOMIC DNA]</scope>
    <source>
        <strain evidence="2">zdho120</strain>
    </source>
</reference>
<keyword evidence="2" id="KW-1185">Reference proteome</keyword>
<accession>A0A225UT66</accession>
<dbReference type="EMBL" id="NBNE01012005">
    <property type="protein sequence ID" value="OWY96163.1"/>
    <property type="molecule type" value="Genomic_DNA"/>
</dbReference>
<protein>
    <submittedName>
        <fullName evidence="1">Equilibrative Nucleoside Transporter</fullName>
    </submittedName>
</protein>
<evidence type="ECO:0000313" key="2">
    <source>
        <dbReference type="Proteomes" id="UP000198211"/>
    </source>
</evidence>
<dbReference type="AlphaFoldDB" id="A0A225UT66"/>
<dbReference type="OrthoDB" id="102516at2759"/>
<proteinExistence type="predicted"/>
<comment type="caution">
    <text evidence="1">The sequence shown here is derived from an EMBL/GenBank/DDBJ whole genome shotgun (WGS) entry which is preliminary data.</text>
</comment>
<sequence>MSTLNLIVVFFAATGFLASITQAGFVDLFKDTKYKTKLSRIDDIEVGYCYSFACEKLDNAISSARWGGLPEKSSNGDDVMISFFVDRDCREHDIWWRTRTQSDDNLDFPSNFKLDGLEKDISAFMVWRNKATRKKAIGSWLICNTESGTMGVENGTATDAIGSASGSQTNYTIGL</sequence>
<dbReference type="Proteomes" id="UP000198211">
    <property type="component" value="Unassembled WGS sequence"/>
</dbReference>
<evidence type="ECO:0000313" key="1">
    <source>
        <dbReference type="EMBL" id="OWY96163.1"/>
    </source>
</evidence>
<gene>
    <name evidence="1" type="ORF">PHMEG_00033642</name>
</gene>